<reference evidence="7 8" key="1">
    <citation type="submission" date="2017-10" db="EMBL/GenBank/DDBJ databases">
        <title>The draft genome sequence of Williamsia sp. BULT 1.1 isolated from the semi-arid grassland soils from South Africa.</title>
        <authorList>
            <person name="Kabwe M.H."/>
            <person name="Govender N."/>
            <person name="Mutseka Lunga P."/>
            <person name="Vikram S."/>
            <person name="Makhalanyane T.P."/>
        </authorList>
    </citation>
    <scope>NUCLEOTIDE SEQUENCE [LARGE SCALE GENOMIC DNA]</scope>
    <source>
        <strain evidence="7 8">BULT 1.1</strain>
    </source>
</reference>
<evidence type="ECO:0000256" key="3">
    <source>
        <dbReference type="ARBA" id="ARBA00022840"/>
    </source>
</evidence>
<gene>
    <name evidence="7" type="ORF">CSW57_22980</name>
</gene>
<evidence type="ECO:0000313" key="7">
    <source>
        <dbReference type="EMBL" id="PHV64663.1"/>
    </source>
</evidence>
<dbReference type="AlphaFoldDB" id="A0A2G3PFZ2"/>
<keyword evidence="3 7" id="KW-0067">ATP-binding</keyword>
<accession>A0A2G3PFZ2</accession>
<dbReference type="CDD" id="cd03214">
    <property type="entry name" value="ABC_Iron-Siderophores_B12_Hemin"/>
    <property type="match status" value="1"/>
</dbReference>
<feature type="region of interest" description="Disordered" evidence="5">
    <location>
        <begin position="262"/>
        <end position="287"/>
    </location>
</feature>
<dbReference type="PROSITE" id="PS00211">
    <property type="entry name" value="ABC_TRANSPORTER_1"/>
    <property type="match status" value="1"/>
</dbReference>
<evidence type="ECO:0000256" key="5">
    <source>
        <dbReference type="SAM" id="MobiDB-lite"/>
    </source>
</evidence>
<dbReference type="PANTHER" id="PTHR42794">
    <property type="entry name" value="HEMIN IMPORT ATP-BINDING PROTEIN HMUV"/>
    <property type="match status" value="1"/>
</dbReference>
<evidence type="ECO:0000256" key="4">
    <source>
        <dbReference type="ARBA" id="ARBA00022967"/>
    </source>
</evidence>
<dbReference type="NCBIfam" id="NF010068">
    <property type="entry name" value="PRK13548.1"/>
    <property type="match status" value="1"/>
</dbReference>
<dbReference type="GO" id="GO:0016887">
    <property type="term" value="F:ATP hydrolysis activity"/>
    <property type="evidence" value="ECO:0007669"/>
    <property type="project" value="InterPro"/>
</dbReference>
<name>A0A2G3PFZ2_WILMA</name>
<dbReference type="SMART" id="SM00382">
    <property type="entry name" value="AAA"/>
    <property type="match status" value="1"/>
</dbReference>
<keyword evidence="2" id="KW-0547">Nucleotide-binding</keyword>
<dbReference type="InterPro" id="IPR027417">
    <property type="entry name" value="P-loop_NTPase"/>
</dbReference>
<sequence length="287" mass="30489">MTESTPGQALVARDVHVAIGGRPIVTDVNLELGTAEIVALVGPNGCGKSTLLSGLAGLRPLAAGSVTVAGADLGSLSPVELARRRALVTQSHREDNPFLVHEVVEMGRFPWSRTERAAQSAAVVEAALTQCDLLQVRHRPFSQLSGGQQARVALARALAQQTPILMLDEPTAALDIHHQERLLTILSERRDDGGAVLIVVHDLSLAAAYADRALVMKGGTMVAAGPTREVMTAELLSDVYEHPVLTWIHPDTGQFLVVPDRTAPDRTISDPTNGSAGYPPPVPRRSD</sequence>
<dbReference type="PROSITE" id="PS50893">
    <property type="entry name" value="ABC_TRANSPORTER_2"/>
    <property type="match status" value="1"/>
</dbReference>
<dbReference type="PANTHER" id="PTHR42794:SF1">
    <property type="entry name" value="HEMIN IMPORT ATP-BINDING PROTEIN HMUV"/>
    <property type="match status" value="1"/>
</dbReference>
<dbReference type="Pfam" id="PF00005">
    <property type="entry name" value="ABC_tran"/>
    <property type="match status" value="1"/>
</dbReference>
<dbReference type="Gene3D" id="3.40.50.300">
    <property type="entry name" value="P-loop containing nucleotide triphosphate hydrolases"/>
    <property type="match status" value="1"/>
</dbReference>
<comment type="caution">
    <text evidence="7">The sequence shown here is derived from an EMBL/GenBank/DDBJ whole genome shotgun (WGS) entry which is preliminary data.</text>
</comment>
<dbReference type="InterPro" id="IPR017871">
    <property type="entry name" value="ABC_transporter-like_CS"/>
</dbReference>
<feature type="compositionally biased region" description="Pro residues" evidence="5">
    <location>
        <begin position="278"/>
        <end position="287"/>
    </location>
</feature>
<protein>
    <submittedName>
        <fullName evidence="7">Heme ABC transporter ATP-binding protein</fullName>
    </submittedName>
</protein>
<evidence type="ECO:0000313" key="8">
    <source>
        <dbReference type="Proteomes" id="UP000225108"/>
    </source>
</evidence>
<evidence type="ECO:0000256" key="2">
    <source>
        <dbReference type="ARBA" id="ARBA00022741"/>
    </source>
</evidence>
<keyword evidence="4" id="KW-1278">Translocase</keyword>
<dbReference type="GO" id="GO:0005524">
    <property type="term" value="F:ATP binding"/>
    <property type="evidence" value="ECO:0007669"/>
    <property type="project" value="UniProtKB-KW"/>
</dbReference>
<evidence type="ECO:0000256" key="1">
    <source>
        <dbReference type="ARBA" id="ARBA00022448"/>
    </source>
</evidence>
<dbReference type="EMBL" id="PEBD01000012">
    <property type="protein sequence ID" value="PHV64663.1"/>
    <property type="molecule type" value="Genomic_DNA"/>
</dbReference>
<dbReference type="InterPro" id="IPR003439">
    <property type="entry name" value="ABC_transporter-like_ATP-bd"/>
</dbReference>
<keyword evidence="1" id="KW-0813">Transport</keyword>
<dbReference type="InterPro" id="IPR003593">
    <property type="entry name" value="AAA+_ATPase"/>
</dbReference>
<dbReference type="RefSeq" id="WP_099384932.1">
    <property type="nucleotide sequence ID" value="NZ_PEBD01000012.1"/>
</dbReference>
<organism evidence="7 8">
    <name type="scientific">Williamsia marianensis</name>
    <dbReference type="NCBI Taxonomy" id="85044"/>
    <lineage>
        <taxon>Bacteria</taxon>
        <taxon>Bacillati</taxon>
        <taxon>Actinomycetota</taxon>
        <taxon>Actinomycetes</taxon>
        <taxon>Mycobacteriales</taxon>
        <taxon>Nocardiaceae</taxon>
        <taxon>Williamsia</taxon>
    </lineage>
</organism>
<evidence type="ECO:0000259" key="6">
    <source>
        <dbReference type="PROSITE" id="PS50893"/>
    </source>
</evidence>
<dbReference type="SUPFAM" id="SSF52540">
    <property type="entry name" value="P-loop containing nucleoside triphosphate hydrolases"/>
    <property type="match status" value="1"/>
</dbReference>
<dbReference type="FunFam" id="3.40.50.300:FF:000134">
    <property type="entry name" value="Iron-enterobactin ABC transporter ATP-binding protein"/>
    <property type="match status" value="1"/>
</dbReference>
<proteinExistence type="predicted"/>
<feature type="domain" description="ABC transporter" evidence="6">
    <location>
        <begin position="10"/>
        <end position="243"/>
    </location>
</feature>
<dbReference type="Proteomes" id="UP000225108">
    <property type="component" value="Unassembled WGS sequence"/>
</dbReference>